<feature type="region of interest" description="Disordered" evidence="1">
    <location>
        <begin position="126"/>
        <end position="152"/>
    </location>
</feature>
<evidence type="ECO:0000313" key="2">
    <source>
        <dbReference type="EMBL" id="QEU70890.1"/>
    </source>
</evidence>
<dbReference type="RefSeq" id="WP_150486253.1">
    <property type="nucleotide sequence ID" value="NZ_BMUV01000024.1"/>
</dbReference>
<name>A0A5J6F7P9_9ACTN</name>
<dbReference type="KEGG" id="snk:CP967_01995"/>
<dbReference type="AlphaFoldDB" id="A0A5J6F7P9"/>
<gene>
    <name evidence="2" type="ORF">CP967_01995</name>
</gene>
<keyword evidence="3" id="KW-1185">Reference proteome</keyword>
<protein>
    <submittedName>
        <fullName evidence="2">Uncharacterized protein</fullName>
    </submittedName>
</protein>
<dbReference type="EMBL" id="CP023702">
    <property type="protein sequence ID" value="QEU70890.1"/>
    <property type="molecule type" value="Genomic_DNA"/>
</dbReference>
<reference evidence="2 3" key="1">
    <citation type="submission" date="2017-09" db="EMBL/GenBank/DDBJ databases">
        <authorList>
            <person name="Lee N."/>
            <person name="Cho B.-K."/>
        </authorList>
    </citation>
    <scope>NUCLEOTIDE SEQUENCE [LARGE SCALE GENOMIC DNA]</scope>
    <source>
        <strain evidence="2 3">ATCC 12769</strain>
    </source>
</reference>
<proteinExistence type="predicted"/>
<dbReference type="OrthoDB" id="4552613at2"/>
<organism evidence="2 3">
    <name type="scientific">Streptomyces nitrosporeus</name>
    <dbReference type="NCBI Taxonomy" id="28894"/>
    <lineage>
        <taxon>Bacteria</taxon>
        <taxon>Bacillati</taxon>
        <taxon>Actinomycetota</taxon>
        <taxon>Actinomycetes</taxon>
        <taxon>Kitasatosporales</taxon>
        <taxon>Streptomycetaceae</taxon>
        <taxon>Streptomyces</taxon>
    </lineage>
</organism>
<dbReference type="Proteomes" id="UP000326178">
    <property type="component" value="Chromosome"/>
</dbReference>
<evidence type="ECO:0000313" key="3">
    <source>
        <dbReference type="Proteomes" id="UP000326178"/>
    </source>
</evidence>
<evidence type="ECO:0000256" key="1">
    <source>
        <dbReference type="SAM" id="MobiDB-lite"/>
    </source>
</evidence>
<sequence>MSRYTEVIVLARRAEALMEPLTRSDEGRDWHQCFTRVDDGMFGGSRTPSEECYAWVVQFIRHNWRGLLSHLESLAWPDPHSVQVLVRDEDDDCFGVWMIYDGRLVEVSLPRTEREPFPASVTGVLSRTDRHAGEPLEGVSSAVTPASGATRA</sequence>
<accession>A0A5J6F7P9</accession>